<feature type="repeat" description="Pumilio" evidence="2">
    <location>
        <begin position="916"/>
        <end position="951"/>
    </location>
</feature>
<name>A0ABR4QES8_9CEST</name>
<dbReference type="PROSITE" id="PS50302">
    <property type="entry name" value="PUM"/>
    <property type="match status" value="7"/>
</dbReference>
<feature type="repeat" description="Pumilio" evidence="2">
    <location>
        <begin position="803"/>
        <end position="843"/>
    </location>
</feature>
<dbReference type="InterPro" id="IPR016024">
    <property type="entry name" value="ARM-type_fold"/>
</dbReference>
<dbReference type="CDD" id="cd07920">
    <property type="entry name" value="Pumilio"/>
    <property type="match status" value="1"/>
</dbReference>
<protein>
    <recommendedName>
        <fullName evidence="4">PUM-HD domain-containing protein</fullName>
    </recommendedName>
</protein>
<feature type="repeat" description="Pumilio" evidence="2">
    <location>
        <begin position="844"/>
        <end position="879"/>
    </location>
</feature>
<evidence type="ECO:0000313" key="5">
    <source>
        <dbReference type="EMBL" id="KAL5108090.1"/>
    </source>
</evidence>
<feature type="region of interest" description="Disordered" evidence="3">
    <location>
        <begin position="520"/>
        <end position="551"/>
    </location>
</feature>
<sequence>MTSSEAKDPASDLPVDQMLIGTAPPGFQTDVNNFMPNRARVDTSFPTQWASSIENQVGAQNSDRGTPHLPDGFDLTDDDGTDLTAGGTVHGIPDHGEAESENDTSLANHFQGLSVFEASRANHIWAIGAERRGQASVDDFNTSSGDVTGVGISAINSATPVPIGALTTSLGDVDGVGKSKMASASAPESMPGIDIQSIWESKGYNRRLWINDRLFDSDDQIKGGGNEDNQPLDEVAVSAAKLDNNGDAWEWDDSLLGNSSWRGLYGGSATEPRPFNQVAAGAVQQPLPSSGFPSLWQPKPNAGNFSLAPQMNISASSHEGPSDFCSSENAFATSSNPLPGEIGGSGVGLYGHLVGKKVSTSSGSSLCGMPSGQSFFHFDGNSGKPSFGCTSALPPQMPSGMPPVASLSENATSNIPVVSSGSNEASPEVASAVPLTAQRSAPPTSMPVPMPPPQFDPMSMAMAMSMFMQPQNAPAPPSHSNSSVSPPSNTWNPLVFNMFMQQLAQNPATAALAASITPPPLPALPLPPPSQGVPNAASQAQSQAQPTPDLTPDHARLVAYLILQMQNQLFFNQQQQQQQPPQQPNSPNQQQHFALQAFQAATVAGMRGAGGAGQVGATLPAQQGALTPYGLPQIGILPPTASPHPGGSQLFPPGANVSATSGNQAGPSAPPPPPPPGFARVVNTAKSFSPTASAYSAIEGGPSQVANNAGVPVSRSQLLEEFRNSTARFQHIQLSELRDHIVEFARDQHGSRFIQQKLETATIEEKNIVFSEILPQAGKLMVDVFGNYVIQKFFEFGTDNQKELLSQCLHGHVVEFAVQMYGCRVIQKALESVPLESKIRIISELRPHVMRCVKDQNGNHVIQKCIECVPSAELDFIITTFRSQVYTLSSHPYGCRVIQRILEHCSTEQTRVILDELHQSVDNLVNDQYGNYVVQHVLEHGSQEDKSRIINSLRGRVATLSEHKFASNVMEKAIANATPAERSALINEVLVSADGTDSGPGGVLVDMMKDQFANYVVQRMLELADKQQRNSLITRIRPLVGTLRKYNYGKHIITKLEKYGAGGSNCSSSGSGKVGLISPAGTSNDHLKSV</sequence>
<gene>
    <name evidence="5" type="ORF">TcWFU_008487</name>
</gene>
<evidence type="ECO:0000256" key="3">
    <source>
        <dbReference type="SAM" id="MobiDB-lite"/>
    </source>
</evidence>
<comment type="caution">
    <text evidence="5">The sequence shown here is derived from an EMBL/GenBank/DDBJ whole genome shotgun (WGS) entry which is preliminary data.</text>
</comment>
<feature type="compositionally biased region" description="Pro residues" evidence="3">
    <location>
        <begin position="668"/>
        <end position="677"/>
    </location>
</feature>
<evidence type="ECO:0000256" key="1">
    <source>
        <dbReference type="ARBA" id="ARBA00022737"/>
    </source>
</evidence>
<feature type="repeat" description="Pumilio" evidence="2">
    <location>
        <begin position="736"/>
        <end position="771"/>
    </location>
</feature>
<dbReference type="SMART" id="SM00025">
    <property type="entry name" value="Pumilio"/>
    <property type="match status" value="8"/>
</dbReference>
<reference evidence="5 6" key="1">
    <citation type="journal article" date="2022" name="Front. Cell. Infect. Microbiol.">
        <title>The Genomes of Two Strains of Taenia crassiceps the Animal Model for the Study of Human Cysticercosis.</title>
        <authorList>
            <person name="Bobes R.J."/>
            <person name="Estrada K."/>
            <person name="Rios-Valencia D.G."/>
            <person name="Calderon-Gallegos A."/>
            <person name="de la Torre P."/>
            <person name="Carrero J.C."/>
            <person name="Sanchez-Flores A."/>
            <person name="Laclette J.P."/>
        </authorList>
    </citation>
    <scope>NUCLEOTIDE SEQUENCE [LARGE SCALE GENOMIC DNA]</scope>
    <source>
        <strain evidence="5">WFUcys</strain>
    </source>
</reference>
<dbReference type="PANTHER" id="PTHR12537">
    <property type="entry name" value="RNA BINDING PROTEIN PUMILIO-RELATED"/>
    <property type="match status" value="1"/>
</dbReference>
<feature type="region of interest" description="Disordered" evidence="3">
    <location>
        <begin position="636"/>
        <end position="679"/>
    </location>
</feature>
<feature type="compositionally biased region" description="Basic and acidic residues" evidence="3">
    <location>
        <begin position="1"/>
        <end position="10"/>
    </location>
</feature>
<dbReference type="InterPro" id="IPR001313">
    <property type="entry name" value="Pumilio_RNA-bd_rpt"/>
</dbReference>
<organism evidence="5 6">
    <name type="scientific">Taenia crassiceps</name>
    <dbReference type="NCBI Taxonomy" id="6207"/>
    <lineage>
        <taxon>Eukaryota</taxon>
        <taxon>Metazoa</taxon>
        <taxon>Spiralia</taxon>
        <taxon>Lophotrochozoa</taxon>
        <taxon>Platyhelminthes</taxon>
        <taxon>Cestoda</taxon>
        <taxon>Eucestoda</taxon>
        <taxon>Cyclophyllidea</taxon>
        <taxon>Taeniidae</taxon>
        <taxon>Taenia</taxon>
    </lineage>
</organism>
<feature type="compositionally biased region" description="Low complexity" evidence="3">
    <location>
        <begin position="536"/>
        <end position="545"/>
    </location>
</feature>
<feature type="domain" description="PUM-HD" evidence="4">
    <location>
        <begin position="714"/>
        <end position="1060"/>
    </location>
</feature>
<dbReference type="SUPFAM" id="SSF48371">
    <property type="entry name" value="ARM repeat"/>
    <property type="match status" value="1"/>
</dbReference>
<feature type="repeat" description="Pumilio" evidence="2">
    <location>
        <begin position="952"/>
        <end position="987"/>
    </location>
</feature>
<feature type="repeat" description="Pumilio" evidence="2">
    <location>
        <begin position="998"/>
        <end position="1034"/>
    </location>
</feature>
<dbReference type="EMBL" id="JAKROA010000004">
    <property type="protein sequence ID" value="KAL5108090.1"/>
    <property type="molecule type" value="Genomic_DNA"/>
</dbReference>
<evidence type="ECO:0000259" key="4">
    <source>
        <dbReference type="PROSITE" id="PS50303"/>
    </source>
</evidence>
<dbReference type="PROSITE" id="PS50303">
    <property type="entry name" value="PUM_HD"/>
    <property type="match status" value="1"/>
</dbReference>
<dbReference type="InterPro" id="IPR011989">
    <property type="entry name" value="ARM-like"/>
</dbReference>
<dbReference type="Gene3D" id="1.25.10.10">
    <property type="entry name" value="Leucine-rich Repeat Variant"/>
    <property type="match status" value="1"/>
</dbReference>
<evidence type="ECO:0000256" key="2">
    <source>
        <dbReference type="PROSITE-ProRule" id="PRU00317"/>
    </source>
</evidence>
<feature type="compositionally biased region" description="Polar residues" evidence="3">
    <location>
        <begin position="657"/>
        <end position="666"/>
    </location>
</feature>
<dbReference type="InterPro" id="IPR033133">
    <property type="entry name" value="PUM-HD"/>
</dbReference>
<proteinExistence type="predicted"/>
<keyword evidence="6" id="KW-1185">Reference proteome</keyword>
<accession>A0ABR4QES8</accession>
<dbReference type="Proteomes" id="UP001651158">
    <property type="component" value="Unassembled WGS sequence"/>
</dbReference>
<feature type="region of interest" description="Disordered" evidence="3">
    <location>
        <begin position="1"/>
        <end position="29"/>
    </location>
</feature>
<feature type="repeat" description="Pumilio" evidence="2">
    <location>
        <begin position="880"/>
        <end position="915"/>
    </location>
</feature>
<feature type="compositionally biased region" description="Pro residues" evidence="3">
    <location>
        <begin position="520"/>
        <end position="531"/>
    </location>
</feature>
<dbReference type="Pfam" id="PF00806">
    <property type="entry name" value="PUF"/>
    <property type="match status" value="8"/>
</dbReference>
<keyword evidence="1" id="KW-0677">Repeat</keyword>
<dbReference type="PANTHER" id="PTHR12537:SF12">
    <property type="entry name" value="MATERNAL PROTEIN PUMILIO"/>
    <property type="match status" value="1"/>
</dbReference>
<dbReference type="InterPro" id="IPR033712">
    <property type="entry name" value="Pumilio_RNA-bd"/>
</dbReference>
<feature type="region of interest" description="Disordered" evidence="3">
    <location>
        <begin position="57"/>
        <end position="101"/>
    </location>
</feature>
<evidence type="ECO:0000313" key="6">
    <source>
        <dbReference type="Proteomes" id="UP001651158"/>
    </source>
</evidence>